<dbReference type="PROSITE" id="PS51257">
    <property type="entry name" value="PROKAR_LIPOPROTEIN"/>
    <property type="match status" value="1"/>
</dbReference>
<keyword evidence="3" id="KW-0479">Metal-binding</keyword>
<evidence type="ECO:0000259" key="6">
    <source>
        <dbReference type="SMART" id="SM00887"/>
    </source>
</evidence>
<keyword evidence="1" id="KW-0813">Transport</keyword>
<name>A0A1I0B2J8_9EURY</name>
<evidence type="ECO:0000256" key="3">
    <source>
        <dbReference type="ARBA" id="ARBA00022723"/>
    </source>
</evidence>
<organism evidence="7 8">
    <name type="scientific">Methanococcoides vulcani</name>
    <dbReference type="NCBI Taxonomy" id="1353158"/>
    <lineage>
        <taxon>Archaea</taxon>
        <taxon>Methanobacteriati</taxon>
        <taxon>Methanobacteriota</taxon>
        <taxon>Stenosarchaea group</taxon>
        <taxon>Methanomicrobia</taxon>
        <taxon>Methanosarcinales</taxon>
        <taxon>Methanosarcinaceae</taxon>
        <taxon>Methanococcoides</taxon>
    </lineage>
</organism>
<proteinExistence type="predicted"/>
<evidence type="ECO:0000256" key="4">
    <source>
        <dbReference type="ARBA" id="ARBA00022982"/>
    </source>
</evidence>
<dbReference type="RefSeq" id="WP_091690379.1">
    <property type="nucleotide sequence ID" value="NZ_CAAGSJ010000007.1"/>
</dbReference>
<dbReference type="AlphaFoldDB" id="A0A1I0B2J8"/>
<dbReference type="InterPro" id="IPR019020">
    <property type="entry name" value="Cyt-c552/DMSO_Rdtase_haem-bd"/>
</dbReference>
<dbReference type="GO" id="GO:0046872">
    <property type="term" value="F:metal ion binding"/>
    <property type="evidence" value="ECO:0007669"/>
    <property type="project" value="UniProtKB-KW"/>
</dbReference>
<reference evidence="8" key="1">
    <citation type="submission" date="2016-10" db="EMBL/GenBank/DDBJ databases">
        <authorList>
            <person name="Varghese N."/>
            <person name="Submissions S."/>
        </authorList>
    </citation>
    <scope>NUCLEOTIDE SEQUENCE [LARGE SCALE GENOMIC DNA]</scope>
    <source>
        <strain evidence="8">SLH 33</strain>
    </source>
</reference>
<dbReference type="Gene3D" id="2.60.40.1190">
    <property type="match status" value="1"/>
</dbReference>
<feature type="domain" description="Cytochrome c-552/DMSO reductase-like haem-binding" evidence="6">
    <location>
        <begin position="58"/>
        <end position="401"/>
    </location>
</feature>
<accession>A0A1I0B2J8</accession>
<evidence type="ECO:0000313" key="8">
    <source>
        <dbReference type="Proteomes" id="UP000243338"/>
    </source>
</evidence>
<dbReference type="EMBL" id="FOHQ01000006">
    <property type="protein sequence ID" value="SET00894.1"/>
    <property type="molecule type" value="Genomic_DNA"/>
</dbReference>
<keyword evidence="5" id="KW-0408">Iron</keyword>
<keyword evidence="2" id="KW-0349">Heme</keyword>
<evidence type="ECO:0000313" key="7">
    <source>
        <dbReference type="EMBL" id="SET00894.1"/>
    </source>
</evidence>
<dbReference type="Proteomes" id="UP000243338">
    <property type="component" value="Unassembled WGS sequence"/>
</dbReference>
<keyword evidence="8" id="KW-1185">Reference proteome</keyword>
<keyword evidence="4" id="KW-0249">Electron transport</keyword>
<sequence length="409" mass="44958">MVSRNASKAIIVILAVIIILTSGCVEDEGEVGPEQLYDQSKLNVIKVTNVPVVDGDVDQLWADAPELTVPLGETYDTQDPASISDCAGCHAYDSDTIVTLKAVYNATHLTVLATWPDPTASFTRGGSWSFIDGTWVKQDPEQSEDRISFFWPIGEIQGDPYDTGGCMAKCHIYYPTDTDPHVSTHGIIDDSWLKSGRADMWHSKAGRGAGLTSATSLGLTVDPDTHEVVAGTISTIGYADDKYVDVWANDTINGEDGGRYGDEGTSAYSHNRIADKSRPKYMEKDPTDFTDAMILTQSEIDAGETIGDENTGVSDEDAVTYWSKYEAVDAVVPERILRTPDGSRADIQFGAVWKDGTWTAELSRDLTTGNEDDVQFNTSEEHYFGVAIFDNSRHGYQHMTSRMYYMKFI</sequence>
<dbReference type="OrthoDB" id="147163at2157"/>
<dbReference type="GO" id="GO:0020037">
    <property type="term" value="F:heme binding"/>
    <property type="evidence" value="ECO:0007669"/>
    <property type="project" value="InterPro"/>
</dbReference>
<dbReference type="SMART" id="SM00887">
    <property type="entry name" value="EB_dh"/>
    <property type="match status" value="1"/>
</dbReference>
<evidence type="ECO:0000256" key="2">
    <source>
        <dbReference type="ARBA" id="ARBA00022617"/>
    </source>
</evidence>
<evidence type="ECO:0000256" key="1">
    <source>
        <dbReference type="ARBA" id="ARBA00022448"/>
    </source>
</evidence>
<protein>
    <submittedName>
        <fullName evidence="7">Ethylbenzene dehydrogenase</fullName>
    </submittedName>
</protein>
<evidence type="ECO:0000256" key="5">
    <source>
        <dbReference type="ARBA" id="ARBA00023004"/>
    </source>
</evidence>
<dbReference type="Pfam" id="PF09459">
    <property type="entry name" value="EB_dh"/>
    <property type="match status" value="1"/>
</dbReference>
<gene>
    <name evidence="7" type="ORF">SAMN04488587_1919</name>
</gene>